<dbReference type="EMBL" id="QPMM01000012">
    <property type="protein sequence ID" value="RFS19714.1"/>
    <property type="molecule type" value="Genomic_DNA"/>
</dbReference>
<proteinExistence type="predicted"/>
<comment type="caution">
    <text evidence="1">The sequence shown here is derived from an EMBL/GenBank/DDBJ whole genome shotgun (WGS) entry which is preliminary data.</text>
</comment>
<name>A0A3E1Y4W1_9BACT</name>
<evidence type="ECO:0000313" key="2">
    <source>
        <dbReference type="Proteomes" id="UP000260644"/>
    </source>
</evidence>
<keyword evidence="2" id="KW-1185">Reference proteome</keyword>
<organism evidence="1 2">
    <name type="scientific">Chitinophaga silvatica</name>
    <dbReference type="NCBI Taxonomy" id="2282649"/>
    <lineage>
        <taxon>Bacteria</taxon>
        <taxon>Pseudomonadati</taxon>
        <taxon>Bacteroidota</taxon>
        <taxon>Chitinophagia</taxon>
        <taxon>Chitinophagales</taxon>
        <taxon>Chitinophagaceae</taxon>
        <taxon>Chitinophaga</taxon>
    </lineage>
</organism>
<protein>
    <submittedName>
        <fullName evidence="1">Uncharacterized protein</fullName>
    </submittedName>
</protein>
<dbReference type="AlphaFoldDB" id="A0A3E1Y4W1"/>
<reference evidence="1 2" key="1">
    <citation type="submission" date="2018-07" db="EMBL/GenBank/DDBJ databases">
        <title>Chitinophaga K2CV101002-2 sp. nov., isolated from a monsoon evergreen broad-leaved forest soil.</title>
        <authorList>
            <person name="Lv Y."/>
        </authorList>
    </citation>
    <scope>NUCLEOTIDE SEQUENCE [LARGE SCALE GENOMIC DNA]</scope>
    <source>
        <strain evidence="1 2">GDMCC 1.1288</strain>
    </source>
</reference>
<dbReference type="Proteomes" id="UP000260644">
    <property type="component" value="Unassembled WGS sequence"/>
</dbReference>
<sequence>MIIENDNKMLLDFWFEEFITGNTIRSLTRSKLEEIRDRIYHYERIESALEEERAFMDCLNSHKYFVQKMIFDFICLLVDEKLDIELGFCTRHVDVEVWIITIDDADEVVDQLIRLETQAAKKYYGLDCHFSSMYFEERDNIRFPKDFIIFGSNIQN</sequence>
<evidence type="ECO:0000313" key="1">
    <source>
        <dbReference type="EMBL" id="RFS19714.1"/>
    </source>
</evidence>
<dbReference type="RefSeq" id="WP_116977902.1">
    <property type="nucleotide sequence ID" value="NZ_QPMM01000012.1"/>
</dbReference>
<dbReference type="OrthoDB" id="952658at2"/>
<gene>
    <name evidence="1" type="ORF">DVR12_21695</name>
</gene>
<accession>A0A3E1Y4W1</accession>